<proteinExistence type="predicted"/>
<evidence type="ECO:0000256" key="1">
    <source>
        <dbReference type="SAM" id="SignalP"/>
    </source>
</evidence>
<dbReference type="HOGENOM" id="CLU_1665689_0_0_11"/>
<feature type="signal peptide" evidence="1">
    <location>
        <begin position="1"/>
        <end position="27"/>
    </location>
</feature>
<sequence>MKTLSRAVLLAAAVSLGLAGCSAPEKAEPARPVSNLEVRAESDATAEVQRHADDIADIIETPLEKPQVRPISCRPEAGKTTELGYSVQGVYQLGLERVSDPVGTLEVIKMFWKELDYQVPIDKTVGSRRTMRALTPDGYTVDLQTNFPKALRVTVYSACFSRPAPGPSSS</sequence>
<evidence type="ECO:0008006" key="4">
    <source>
        <dbReference type="Google" id="ProtNLM"/>
    </source>
</evidence>
<keyword evidence="3" id="KW-1185">Reference proteome</keyword>
<gene>
    <name evidence="2" type="ordered locus">AMIS_29560</name>
</gene>
<dbReference type="PROSITE" id="PS51257">
    <property type="entry name" value="PROKAR_LIPOPROTEIN"/>
    <property type="match status" value="1"/>
</dbReference>
<evidence type="ECO:0000313" key="2">
    <source>
        <dbReference type="EMBL" id="BAL88176.1"/>
    </source>
</evidence>
<keyword evidence="1" id="KW-0732">Signal</keyword>
<dbReference type="RefSeq" id="WP_014443071.1">
    <property type="nucleotide sequence ID" value="NC_017093.1"/>
</dbReference>
<accession>I0H589</accession>
<dbReference type="KEGG" id="ams:AMIS_29560"/>
<protein>
    <recommendedName>
        <fullName evidence="4">Lipoprotein</fullName>
    </recommendedName>
</protein>
<organism evidence="2 3">
    <name type="scientific">Actinoplanes missouriensis (strain ATCC 14538 / DSM 43046 / CBS 188.64 / JCM 3121 / NBRC 102363 / NCIMB 12654 / NRRL B-3342 / UNCC 431)</name>
    <dbReference type="NCBI Taxonomy" id="512565"/>
    <lineage>
        <taxon>Bacteria</taxon>
        <taxon>Bacillati</taxon>
        <taxon>Actinomycetota</taxon>
        <taxon>Actinomycetes</taxon>
        <taxon>Micromonosporales</taxon>
        <taxon>Micromonosporaceae</taxon>
        <taxon>Actinoplanes</taxon>
    </lineage>
</organism>
<feature type="chain" id="PRO_5003627351" description="Lipoprotein" evidence="1">
    <location>
        <begin position="28"/>
        <end position="170"/>
    </location>
</feature>
<reference evidence="2 3" key="1">
    <citation type="submission" date="2012-02" db="EMBL/GenBank/DDBJ databases">
        <title>Complete genome sequence of Actinoplanes missouriensis 431 (= NBRC 102363).</title>
        <authorList>
            <person name="Ohnishi Y."/>
            <person name="Ishikawa J."/>
            <person name="Sekine M."/>
            <person name="Hosoyama A."/>
            <person name="Harada T."/>
            <person name="Narita H."/>
            <person name="Hata T."/>
            <person name="Konno Y."/>
            <person name="Tutikane K."/>
            <person name="Fujita N."/>
            <person name="Horinouchi S."/>
            <person name="Hayakawa M."/>
        </authorList>
    </citation>
    <scope>NUCLEOTIDE SEQUENCE [LARGE SCALE GENOMIC DNA]</scope>
    <source>
        <strain evidence="3">ATCC 14538 / DSM 43046 / CBS 188.64 / JCM 3121 / NBRC 102363 / NCIMB 12654 / NRRL B-3342 / UNCC 431</strain>
    </source>
</reference>
<dbReference type="AlphaFoldDB" id="I0H589"/>
<dbReference type="Proteomes" id="UP000007882">
    <property type="component" value="Chromosome"/>
</dbReference>
<name>I0H589_ACTM4</name>
<dbReference type="EMBL" id="AP012319">
    <property type="protein sequence ID" value="BAL88176.1"/>
    <property type="molecule type" value="Genomic_DNA"/>
</dbReference>
<dbReference type="PATRIC" id="fig|512565.3.peg.2959"/>
<evidence type="ECO:0000313" key="3">
    <source>
        <dbReference type="Proteomes" id="UP000007882"/>
    </source>
</evidence>